<dbReference type="GO" id="GO:0003723">
    <property type="term" value="F:RNA binding"/>
    <property type="evidence" value="ECO:0007669"/>
    <property type="project" value="UniProtKB-UniRule"/>
</dbReference>
<evidence type="ECO:0000313" key="6">
    <source>
        <dbReference type="Proteomes" id="UP000245207"/>
    </source>
</evidence>
<proteinExistence type="predicted"/>
<feature type="region of interest" description="Disordered" evidence="3">
    <location>
        <begin position="423"/>
        <end position="516"/>
    </location>
</feature>
<keyword evidence="5" id="KW-0695">RNA-directed DNA polymerase</keyword>
<dbReference type="SUPFAM" id="SSF54928">
    <property type="entry name" value="RNA-binding domain, RBD"/>
    <property type="match status" value="1"/>
</dbReference>
<dbReference type="PROSITE" id="PS50102">
    <property type="entry name" value="RRM"/>
    <property type="match status" value="1"/>
</dbReference>
<evidence type="ECO:0000259" key="4">
    <source>
        <dbReference type="PROSITE" id="PS50102"/>
    </source>
</evidence>
<protein>
    <submittedName>
        <fullName evidence="5">RNA-directed DNA polymerase, eukaryota</fullName>
    </submittedName>
</protein>
<accession>A0A2U1QKN0</accession>
<keyword evidence="5" id="KW-0808">Transferase</keyword>
<dbReference type="EMBL" id="PKPP01000059">
    <property type="protein sequence ID" value="PWA98579.1"/>
    <property type="molecule type" value="Genomic_DNA"/>
</dbReference>
<feature type="compositionally biased region" description="Basic and acidic residues" evidence="3">
    <location>
        <begin position="428"/>
        <end position="444"/>
    </location>
</feature>
<sequence length="1466" mass="167385">MDRRKPIPEAIQRRITKVFVTNLLEGCSGNDLASHVRLFGQIFNIYIARKKDKGGNRFGFISMLDVRDRTDLIKNLRNIRIGDNKLWFNIARFVLEGGEFNVPREEMKSEKASKHYGTNHTTSKFEKGDRSFRDMIAGKTINIDDRVNGFSTLHGKAIVGRMKDVEALKSIIVFLNNICPGSGKVRYLGGLDLLISFEDPDLASIVLEAAKKDSDKFLDACIWSGQSLSCERLAWVKVQGIPLHLFTHDVINLVGSSFGKVVHKAVKLDSDPDLSYDYVGILVGDGKRLSEEVVLEWKGRKFRVWINEELGDWIPEYYPVKANTEIPAPNIELINLNIAPIIDEVPTVGVDDTEMSEMQPEQVADETDKNKERNVILESTECSHDEGNDCQSTPIIVQGLNNENFSDFVPAVTFDFDKPVTEDSLEDVNPKISERKKDKKHEMGRPSNTYVSSNESLRIGKKPKQNKSDIFGLNSLLGINDSPSTDSEVSDTEEDNSFDRNSNPVEPSNVDRTGAANIDSESDEVGHLQAQEVAATKTLGYKLGVNLEMQDKLILDSIVAEGLQTGDSKEGWINSLKSDLGVSFIGIQETMSSNVDSGLVSRIWGGKGCEFEKVDSIGNSGGLLSIWDPKFFMKDMVLKDDNFLLVSGLIKDGLSRLNMVNVYAPQSNGGKRDLWAKIAQVLRAGQGWWIVLGDFNAVRDMNERKNSYFDPVCARDFNDFLDNTGLREYSLKGMKFTYLVNRQGVCKMSRIDRIFVCDGIFNKWPSACVRALRREHSDHAPLCLALIDTNFGPKPFRWFDSWLDRPEKEDESRLIKEKEDMERLMEEKDLDEAELWVWAECKKSIQEIEYFRTRDMRQKSRVKWAALGDENTSFFHSVVNGRKARNAIPGLEIRGEWISKPALVKKEIGSGSNLESYFEGIVGDGSSIRFWVDSWLLEGPLRLFYPHLYRLEKQKWVLISDRLKVVDGIKNLHWQWRSNPSSAAEVAELFNLLEAIYNFVWKGGKDKWRWKACSSGEFSVSSAKKLLAAAPCTISQVKMQWKVWVPLKVKIMVWRSLINRLPTKDELHKRGVILQSHLCELCDMDVETNTHLFTGCFFTAEVWYRVEAWCRLNPSLIFDVADLMKITSSQPFLSKEAKISFVALSWFSLPCTTSASGCWKQITKNCGKKIGSGSNLESYFEGIVGDGSSIRFWVDSWLLEGPLRLFYPHLYRLEKQKWVLISDRLKVVDGIKNLHWQWRSNPSSAAEVAELFNLLEAIYNFVWKGGKDKWRWKACSSGEFSVSSAKKLLAAAPCTISQVKMQWKVWVPLKVKIMVWRSLINRLPTKDELHKRGVILQSHLCELCDMDVETNTHLFTGCFFTAEVWYRVEAWCRLNPSLIFDVADLMKITSSQPFSKEAKYILRGIVFSTMWSIWIERNDRIFKGNRRRAIEVVESIKMSSYFWFKHRSKLKSLDWVDWCNYPLDMV</sequence>
<dbReference type="Pfam" id="PF13966">
    <property type="entry name" value="zf-RVT"/>
    <property type="match status" value="2"/>
</dbReference>
<dbReference type="CDD" id="cd00590">
    <property type="entry name" value="RRM_SF"/>
    <property type="match status" value="1"/>
</dbReference>
<dbReference type="GO" id="GO:0003964">
    <property type="term" value="F:RNA-directed DNA polymerase activity"/>
    <property type="evidence" value="ECO:0007669"/>
    <property type="project" value="UniProtKB-KW"/>
</dbReference>
<dbReference type="PANTHER" id="PTHR36617">
    <property type="entry name" value="PROTEIN, PUTATIVE-RELATED"/>
    <property type="match status" value="1"/>
</dbReference>
<keyword evidence="6" id="KW-1185">Reference proteome</keyword>
<evidence type="ECO:0000256" key="2">
    <source>
        <dbReference type="SAM" id="Coils"/>
    </source>
</evidence>
<dbReference type="Proteomes" id="UP000245207">
    <property type="component" value="Unassembled WGS sequence"/>
</dbReference>
<dbReference type="Gene3D" id="3.30.70.330">
    <property type="match status" value="1"/>
</dbReference>
<dbReference type="SUPFAM" id="SSF56219">
    <property type="entry name" value="DNase I-like"/>
    <property type="match status" value="1"/>
</dbReference>
<feature type="coiled-coil region" evidence="2">
    <location>
        <begin position="807"/>
        <end position="834"/>
    </location>
</feature>
<dbReference type="Gene3D" id="3.60.10.10">
    <property type="entry name" value="Endonuclease/exonuclease/phosphatase"/>
    <property type="match status" value="1"/>
</dbReference>
<dbReference type="InterPro" id="IPR036691">
    <property type="entry name" value="Endo/exonu/phosph_ase_sf"/>
</dbReference>
<evidence type="ECO:0000256" key="3">
    <source>
        <dbReference type="SAM" id="MobiDB-lite"/>
    </source>
</evidence>
<evidence type="ECO:0000256" key="1">
    <source>
        <dbReference type="PROSITE-ProRule" id="PRU00176"/>
    </source>
</evidence>
<dbReference type="Pfam" id="PF00076">
    <property type="entry name" value="RRM_1"/>
    <property type="match status" value="1"/>
</dbReference>
<feature type="compositionally biased region" description="Polar residues" evidence="3">
    <location>
        <begin position="446"/>
        <end position="456"/>
    </location>
</feature>
<dbReference type="STRING" id="35608.A0A2U1QKN0"/>
<comment type="caution">
    <text evidence="5">The sequence shown here is derived from an EMBL/GenBank/DDBJ whole genome shotgun (WGS) entry which is preliminary data.</text>
</comment>
<dbReference type="SMART" id="SM00360">
    <property type="entry name" value="RRM"/>
    <property type="match status" value="1"/>
</dbReference>
<name>A0A2U1QKN0_ARTAN</name>
<keyword evidence="1" id="KW-0694">RNA-binding</keyword>
<dbReference type="OrthoDB" id="786283at2759"/>
<evidence type="ECO:0000313" key="5">
    <source>
        <dbReference type="EMBL" id="PWA98579.1"/>
    </source>
</evidence>
<dbReference type="InterPro" id="IPR035979">
    <property type="entry name" value="RBD_domain_sf"/>
</dbReference>
<dbReference type="InterPro" id="IPR012677">
    <property type="entry name" value="Nucleotide-bd_a/b_plait_sf"/>
</dbReference>
<dbReference type="InterPro" id="IPR026960">
    <property type="entry name" value="RVT-Znf"/>
</dbReference>
<organism evidence="5 6">
    <name type="scientific">Artemisia annua</name>
    <name type="common">Sweet wormwood</name>
    <dbReference type="NCBI Taxonomy" id="35608"/>
    <lineage>
        <taxon>Eukaryota</taxon>
        <taxon>Viridiplantae</taxon>
        <taxon>Streptophyta</taxon>
        <taxon>Embryophyta</taxon>
        <taxon>Tracheophyta</taxon>
        <taxon>Spermatophyta</taxon>
        <taxon>Magnoliopsida</taxon>
        <taxon>eudicotyledons</taxon>
        <taxon>Gunneridae</taxon>
        <taxon>Pentapetalae</taxon>
        <taxon>asterids</taxon>
        <taxon>campanulids</taxon>
        <taxon>Asterales</taxon>
        <taxon>Asteraceae</taxon>
        <taxon>Asteroideae</taxon>
        <taxon>Anthemideae</taxon>
        <taxon>Artemisiinae</taxon>
        <taxon>Artemisia</taxon>
    </lineage>
</organism>
<feature type="domain" description="RRM" evidence="4">
    <location>
        <begin position="16"/>
        <end position="93"/>
    </location>
</feature>
<dbReference type="PANTHER" id="PTHR36617:SF5">
    <property type="entry name" value="OS05G0421675 PROTEIN"/>
    <property type="match status" value="1"/>
</dbReference>
<dbReference type="InterPro" id="IPR000504">
    <property type="entry name" value="RRM_dom"/>
</dbReference>
<keyword evidence="5" id="KW-0548">Nucleotidyltransferase</keyword>
<keyword evidence="2" id="KW-0175">Coiled coil</keyword>
<gene>
    <name evidence="5" type="ORF">CTI12_AA017020</name>
</gene>
<reference evidence="5 6" key="1">
    <citation type="journal article" date="2018" name="Mol. Plant">
        <title>The genome of Artemisia annua provides insight into the evolution of Asteraceae family and artemisinin biosynthesis.</title>
        <authorList>
            <person name="Shen Q."/>
            <person name="Zhang L."/>
            <person name="Liao Z."/>
            <person name="Wang S."/>
            <person name="Yan T."/>
            <person name="Shi P."/>
            <person name="Liu M."/>
            <person name="Fu X."/>
            <person name="Pan Q."/>
            <person name="Wang Y."/>
            <person name="Lv Z."/>
            <person name="Lu X."/>
            <person name="Zhang F."/>
            <person name="Jiang W."/>
            <person name="Ma Y."/>
            <person name="Chen M."/>
            <person name="Hao X."/>
            <person name="Li L."/>
            <person name="Tang Y."/>
            <person name="Lv G."/>
            <person name="Zhou Y."/>
            <person name="Sun X."/>
            <person name="Brodelius P.E."/>
            <person name="Rose J.K.C."/>
            <person name="Tang K."/>
        </authorList>
    </citation>
    <scope>NUCLEOTIDE SEQUENCE [LARGE SCALE GENOMIC DNA]</scope>
    <source>
        <strain evidence="6">cv. Huhao1</strain>
        <tissue evidence="5">Leaf</tissue>
    </source>
</reference>